<evidence type="ECO:0000313" key="11">
    <source>
        <dbReference type="EMBL" id="KAJ8096788.1"/>
    </source>
</evidence>
<evidence type="ECO:0000256" key="4">
    <source>
        <dbReference type="ARBA" id="ARBA00022618"/>
    </source>
</evidence>
<feature type="coiled-coil region" evidence="10">
    <location>
        <begin position="83"/>
        <end position="110"/>
    </location>
</feature>
<evidence type="ECO:0000256" key="1">
    <source>
        <dbReference type="ARBA" id="ARBA00004123"/>
    </source>
</evidence>
<keyword evidence="12" id="KW-1185">Reference proteome</keyword>
<keyword evidence="5" id="KW-0498">Mitosis</keyword>
<dbReference type="PANTHER" id="PTHR15459:SF3">
    <property type="entry name" value="POLYAMINE-MODULATED FACTOR 1"/>
    <property type="match status" value="1"/>
</dbReference>
<keyword evidence="9" id="KW-0137">Centromere</keyword>
<dbReference type="PANTHER" id="PTHR15459">
    <property type="entry name" value="POLYAMINE-MODULATED FACTOR 1"/>
    <property type="match status" value="1"/>
</dbReference>
<feature type="coiled-coil region" evidence="10">
    <location>
        <begin position="142"/>
        <end position="169"/>
    </location>
</feature>
<protein>
    <submittedName>
        <fullName evidence="11">Nnf1-domain-containing protein</fullName>
    </submittedName>
</protein>
<dbReference type="AlphaFoldDB" id="A0AAD7VP83"/>
<evidence type="ECO:0000256" key="3">
    <source>
        <dbReference type="ARBA" id="ARBA00022454"/>
    </source>
</evidence>
<dbReference type="GeneID" id="80884693"/>
<reference evidence="11" key="1">
    <citation type="submission" date="2023-03" db="EMBL/GenBank/DDBJ databases">
        <title>Near-Complete genome sequence of Lipomyces tetrasporous NRRL Y-64009, an oleaginous yeast capable of growing on lignocellulosic hydrolysates.</title>
        <authorList>
            <consortium name="Lawrence Berkeley National Laboratory"/>
            <person name="Jagtap S.S."/>
            <person name="Liu J.-J."/>
            <person name="Walukiewicz H.E."/>
            <person name="Pangilinan J."/>
            <person name="Lipzen A."/>
            <person name="Ahrendt S."/>
            <person name="Koriabine M."/>
            <person name="Cobaugh K."/>
            <person name="Salamov A."/>
            <person name="Yoshinaga Y."/>
            <person name="Ng V."/>
            <person name="Daum C."/>
            <person name="Grigoriev I.V."/>
            <person name="Slininger P.J."/>
            <person name="Dien B.S."/>
            <person name="Jin Y.-S."/>
            <person name="Rao C.V."/>
        </authorList>
    </citation>
    <scope>NUCLEOTIDE SEQUENCE</scope>
    <source>
        <strain evidence="11">NRRL Y-64009</strain>
    </source>
</reference>
<dbReference type="GO" id="GO:0005634">
    <property type="term" value="C:nucleus"/>
    <property type="evidence" value="ECO:0007669"/>
    <property type="project" value="UniProtKB-SubCell"/>
</dbReference>
<dbReference type="Proteomes" id="UP001217417">
    <property type="component" value="Unassembled WGS sequence"/>
</dbReference>
<gene>
    <name evidence="11" type="ORF">POJ06DRAFT_271809</name>
</gene>
<dbReference type="InterPro" id="IPR007128">
    <property type="entry name" value="PMF1/Nnf1"/>
</dbReference>
<keyword evidence="6" id="KW-0995">Kinetochore</keyword>
<accession>A0AAD7VP83</accession>
<evidence type="ECO:0000256" key="9">
    <source>
        <dbReference type="ARBA" id="ARBA00023328"/>
    </source>
</evidence>
<evidence type="ECO:0000256" key="7">
    <source>
        <dbReference type="ARBA" id="ARBA00023242"/>
    </source>
</evidence>
<name>A0AAD7VP83_9ASCO</name>
<keyword evidence="4" id="KW-0132">Cell division</keyword>
<keyword evidence="3" id="KW-0158">Chromosome</keyword>
<dbReference type="Pfam" id="PF03980">
    <property type="entry name" value="Nnf1"/>
    <property type="match status" value="1"/>
</dbReference>
<evidence type="ECO:0000256" key="5">
    <source>
        <dbReference type="ARBA" id="ARBA00022776"/>
    </source>
</evidence>
<keyword evidence="8" id="KW-0131">Cell cycle</keyword>
<comment type="caution">
    <text evidence="11">The sequence shown here is derived from an EMBL/GenBank/DDBJ whole genome shotgun (WGS) entry which is preliminary data.</text>
</comment>
<dbReference type="GO" id="GO:0000444">
    <property type="term" value="C:MIS12/MIND type complex"/>
    <property type="evidence" value="ECO:0007669"/>
    <property type="project" value="InterPro"/>
</dbReference>
<dbReference type="EMBL" id="JARPMG010000013">
    <property type="protein sequence ID" value="KAJ8096788.1"/>
    <property type="molecule type" value="Genomic_DNA"/>
</dbReference>
<evidence type="ECO:0000256" key="2">
    <source>
        <dbReference type="ARBA" id="ARBA00004629"/>
    </source>
</evidence>
<keyword evidence="7" id="KW-0539">Nucleus</keyword>
<evidence type="ECO:0000256" key="10">
    <source>
        <dbReference type="SAM" id="Coils"/>
    </source>
</evidence>
<comment type="subcellular location">
    <subcellularLocation>
        <location evidence="2">Chromosome</location>
        <location evidence="2">Centromere</location>
        <location evidence="2">Kinetochore</location>
    </subcellularLocation>
    <subcellularLocation>
        <location evidence="1">Nucleus</location>
    </subcellularLocation>
</comment>
<dbReference type="GO" id="GO:0007059">
    <property type="term" value="P:chromosome segregation"/>
    <property type="evidence" value="ECO:0007669"/>
    <property type="project" value="TreeGrafter"/>
</dbReference>
<evidence type="ECO:0000256" key="8">
    <source>
        <dbReference type="ARBA" id="ARBA00023306"/>
    </source>
</evidence>
<sequence length="213" mass="24297">MVDSQPAPPDPQQQPTSIRNQRLLEIFERSLYASTKTLTFSKLSQCYPYVAEHGAAGLREAMNQAMRFWETSSTREFYAILEERNVARKLRELDALIEEARERKAKSEKGEIEGSERQVFVENLTPEDLVRAHLTPINLAEAERLEKRIQEAQASNKKLLHEVTAQEREIDDLFCSIKKSLDDLASASTESEALPAKRDMFASIDEINGLVRM</sequence>
<proteinExistence type="predicted"/>
<evidence type="ECO:0000313" key="12">
    <source>
        <dbReference type="Proteomes" id="UP001217417"/>
    </source>
</evidence>
<evidence type="ECO:0000256" key="6">
    <source>
        <dbReference type="ARBA" id="ARBA00022838"/>
    </source>
</evidence>
<keyword evidence="10" id="KW-0175">Coiled coil</keyword>
<dbReference type="RefSeq" id="XP_056040238.1">
    <property type="nucleotide sequence ID" value="XM_056189527.1"/>
</dbReference>
<organism evidence="11 12">
    <name type="scientific">Lipomyces tetrasporus</name>
    <dbReference type="NCBI Taxonomy" id="54092"/>
    <lineage>
        <taxon>Eukaryota</taxon>
        <taxon>Fungi</taxon>
        <taxon>Dikarya</taxon>
        <taxon>Ascomycota</taxon>
        <taxon>Saccharomycotina</taxon>
        <taxon>Lipomycetes</taxon>
        <taxon>Lipomycetales</taxon>
        <taxon>Lipomycetaceae</taxon>
        <taxon>Lipomyces</taxon>
    </lineage>
</organism>
<dbReference type="GO" id="GO:0051301">
    <property type="term" value="P:cell division"/>
    <property type="evidence" value="ECO:0007669"/>
    <property type="project" value="UniProtKB-KW"/>
</dbReference>